<comment type="caution">
    <text evidence="1">The sequence shown here is derived from an EMBL/GenBank/DDBJ whole genome shotgun (WGS) entry which is preliminary data.</text>
</comment>
<reference evidence="1 2" key="1">
    <citation type="submission" date="2019-04" db="EMBL/GenBank/DDBJ databases">
        <title>Draft genome of the big-headed turtle Platysternon megacephalum.</title>
        <authorList>
            <person name="Gong S."/>
        </authorList>
    </citation>
    <scope>NUCLEOTIDE SEQUENCE [LARGE SCALE GENOMIC DNA]</scope>
    <source>
        <strain evidence="1">DO16091913</strain>
        <tissue evidence="1">Muscle</tissue>
    </source>
</reference>
<evidence type="ECO:0000313" key="1">
    <source>
        <dbReference type="EMBL" id="TFJ97562.1"/>
    </source>
</evidence>
<evidence type="ECO:0000313" key="2">
    <source>
        <dbReference type="Proteomes" id="UP000297703"/>
    </source>
</evidence>
<protein>
    <submittedName>
        <fullName evidence="1">Serine/threonine-protein kinase LMTK3-like</fullName>
    </submittedName>
</protein>
<accession>A0A4D9DRV3</accession>
<reference evidence="1 2" key="2">
    <citation type="submission" date="2019-04" db="EMBL/GenBank/DDBJ databases">
        <title>The genome sequence of big-headed turtle.</title>
        <authorList>
            <person name="Gong S."/>
        </authorList>
    </citation>
    <scope>NUCLEOTIDE SEQUENCE [LARGE SCALE GENOMIC DNA]</scope>
    <source>
        <strain evidence="1">DO16091913</strain>
        <tissue evidence="1">Muscle</tissue>
    </source>
</reference>
<keyword evidence="1" id="KW-0808">Transferase</keyword>
<gene>
    <name evidence="1" type="ORF">DR999_PMT20561</name>
</gene>
<dbReference type="GO" id="GO:0016301">
    <property type="term" value="F:kinase activity"/>
    <property type="evidence" value="ECO:0007669"/>
    <property type="project" value="UniProtKB-KW"/>
</dbReference>
<dbReference type="EMBL" id="QXTE01000478">
    <property type="protein sequence ID" value="TFJ97562.1"/>
    <property type="molecule type" value="Genomic_DNA"/>
</dbReference>
<keyword evidence="2" id="KW-1185">Reference proteome</keyword>
<organism evidence="1 2">
    <name type="scientific">Platysternon megacephalum</name>
    <name type="common">big-headed turtle</name>
    <dbReference type="NCBI Taxonomy" id="55544"/>
    <lineage>
        <taxon>Eukaryota</taxon>
        <taxon>Metazoa</taxon>
        <taxon>Chordata</taxon>
        <taxon>Craniata</taxon>
        <taxon>Vertebrata</taxon>
        <taxon>Euteleostomi</taxon>
        <taxon>Archelosauria</taxon>
        <taxon>Testudinata</taxon>
        <taxon>Testudines</taxon>
        <taxon>Cryptodira</taxon>
        <taxon>Durocryptodira</taxon>
        <taxon>Testudinoidea</taxon>
        <taxon>Platysternidae</taxon>
        <taxon>Platysternon</taxon>
    </lineage>
</organism>
<name>A0A4D9DRV3_9SAUR</name>
<dbReference type="AlphaFoldDB" id="A0A4D9DRV3"/>
<dbReference type="Proteomes" id="UP000297703">
    <property type="component" value="Unassembled WGS sequence"/>
</dbReference>
<sequence length="117" mass="11893">MGALGGYTGGMGGTQAVSLTVGVGDTCVGRLFTHPASVSSAATTRETEPSISVERPCAEREPVWAGRLEFGQRPSARGVRIVGVRREAEAGTQCPGWAVPLGGQLWVGGAQGRGIAG</sequence>
<keyword evidence="1" id="KW-0418">Kinase</keyword>
<proteinExistence type="predicted"/>